<protein>
    <recommendedName>
        <fullName evidence="5">Polysaccharide lyase family 14 protein</fullName>
    </recommendedName>
</protein>
<evidence type="ECO:0000313" key="3">
    <source>
        <dbReference type="EMBL" id="EMD39580.1"/>
    </source>
</evidence>
<organism evidence="3 4">
    <name type="scientific">Ceriporiopsis subvermispora (strain B)</name>
    <name type="common">White-rot fungus</name>
    <name type="synonym">Gelatoporia subvermispora</name>
    <dbReference type="NCBI Taxonomy" id="914234"/>
    <lineage>
        <taxon>Eukaryota</taxon>
        <taxon>Fungi</taxon>
        <taxon>Dikarya</taxon>
        <taxon>Basidiomycota</taxon>
        <taxon>Agaricomycotina</taxon>
        <taxon>Agaricomycetes</taxon>
        <taxon>Polyporales</taxon>
        <taxon>Gelatoporiaceae</taxon>
        <taxon>Gelatoporia</taxon>
    </lineage>
</organism>
<dbReference type="STRING" id="914234.M2R4T8"/>
<evidence type="ECO:0000256" key="2">
    <source>
        <dbReference type="SAM" id="SignalP"/>
    </source>
</evidence>
<dbReference type="EMBL" id="KB445793">
    <property type="protein sequence ID" value="EMD39580.1"/>
    <property type="molecule type" value="Genomic_DNA"/>
</dbReference>
<gene>
    <name evidence="3" type="ORF">CERSUDRAFT_111893</name>
</gene>
<dbReference type="Proteomes" id="UP000016930">
    <property type="component" value="Unassembled WGS sequence"/>
</dbReference>
<dbReference type="OrthoDB" id="2310204at2759"/>
<evidence type="ECO:0000313" key="4">
    <source>
        <dbReference type="Proteomes" id="UP000016930"/>
    </source>
</evidence>
<keyword evidence="4" id="KW-1185">Reference proteome</keyword>
<accession>M2R4T8</accession>
<evidence type="ECO:0008006" key="5">
    <source>
        <dbReference type="Google" id="ProtNLM"/>
    </source>
</evidence>
<feature type="chain" id="PRO_5004024245" description="Polysaccharide lyase family 14 protein" evidence="2">
    <location>
        <begin position="18"/>
        <end position="308"/>
    </location>
</feature>
<proteinExistence type="predicted"/>
<feature type="region of interest" description="Disordered" evidence="1">
    <location>
        <begin position="27"/>
        <end position="46"/>
    </location>
</feature>
<evidence type="ECO:0000256" key="1">
    <source>
        <dbReference type="SAM" id="MobiDB-lite"/>
    </source>
</evidence>
<sequence>MAAMSLFFLALCAPALAASHYDARAPTPNPLWRRGSSRNVPPAGFYDPRNGNGSWLTSVPDTFPAGLGEPLNAIILGSSDSSVLVDQQTDGGWRNYMFSVGFGSECLGQHDGSNQGANLGDGNGLLNQTAVLRWDYGDPVFGTCTETVEGGNHIRYWTQDGKKADSGAIFVAVSYEKPIADQHDIIFDGYNLGRDWFVGNATNQSSLVPTTQVTNGSTYSGQTSYGGYTYHTDVTYVSGFLPNTSIGVNHNLTVSSNTTNALDGLVVLLNVQIVSKPSSAGIALSPTRPWQLLLSALLTASVPAFLLL</sequence>
<reference evidence="3 4" key="1">
    <citation type="journal article" date="2012" name="Proc. Natl. Acad. Sci. U.S.A.">
        <title>Comparative genomics of Ceriporiopsis subvermispora and Phanerochaete chrysosporium provide insight into selective ligninolysis.</title>
        <authorList>
            <person name="Fernandez-Fueyo E."/>
            <person name="Ruiz-Duenas F.J."/>
            <person name="Ferreira P."/>
            <person name="Floudas D."/>
            <person name="Hibbett D.S."/>
            <person name="Canessa P."/>
            <person name="Larrondo L.F."/>
            <person name="James T.Y."/>
            <person name="Seelenfreund D."/>
            <person name="Lobos S."/>
            <person name="Polanco R."/>
            <person name="Tello M."/>
            <person name="Honda Y."/>
            <person name="Watanabe T."/>
            <person name="Watanabe T."/>
            <person name="Ryu J.S."/>
            <person name="Kubicek C.P."/>
            <person name="Schmoll M."/>
            <person name="Gaskell J."/>
            <person name="Hammel K.E."/>
            <person name="St John F.J."/>
            <person name="Vanden Wymelenberg A."/>
            <person name="Sabat G."/>
            <person name="Splinter BonDurant S."/>
            <person name="Syed K."/>
            <person name="Yadav J.S."/>
            <person name="Doddapaneni H."/>
            <person name="Subramanian V."/>
            <person name="Lavin J.L."/>
            <person name="Oguiza J.A."/>
            <person name="Perez G."/>
            <person name="Pisabarro A.G."/>
            <person name="Ramirez L."/>
            <person name="Santoyo F."/>
            <person name="Master E."/>
            <person name="Coutinho P.M."/>
            <person name="Henrissat B."/>
            <person name="Lombard V."/>
            <person name="Magnuson J.K."/>
            <person name="Kuees U."/>
            <person name="Hori C."/>
            <person name="Igarashi K."/>
            <person name="Samejima M."/>
            <person name="Held B.W."/>
            <person name="Barry K.W."/>
            <person name="LaButti K.M."/>
            <person name="Lapidus A."/>
            <person name="Lindquist E.A."/>
            <person name="Lucas S.M."/>
            <person name="Riley R."/>
            <person name="Salamov A.A."/>
            <person name="Hoffmeister D."/>
            <person name="Schwenk D."/>
            <person name="Hadar Y."/>
            <person name="Yarden O."/>
            <person name="de Vries R.P."/>
            <person name="Wiebenga A."/>
            <person name="Stenlid J."/>
            <person name="Eastwood D."/>
            <person name="Grigoriev I.V."/>
            <person name="Berka R.M."/>
            <person name="Blanchette R.A."/>
            <person name="Kersten P."/>
            <person name="Martinez A.T."/>
            <person name="Vicuna R."/>
            <person name="Cullen D."/>
        </authorList>
    </citation>
    <scope>NUCLEOTIDE SEQUENCE [LARGE SCALE GENOMIC DNA]</scope>
    <source>
        <strain evidence="3 4">B</strain>
    </source>
</reference>
<feature type="signal peptide" evidence="2">
    <location>
        <begin position="1"/>
        <end position="17"/>
    </location>
</feature>
<dbReference type="HOGENOM" id="CLU_061244_0_0_1"/>
<dbReference type="AlphaFoldDB" id="M2R4T8"/>
<name>M2R4T8_CERS8</name>
<keyword evidence="2" id="KW-0732">Signal</keyword>